<dbReference type="GO" id="GO:0043171">
    <property type="term" value="P:peptide catabolic process"/>
    <property type="evidence" value="ECO:0007669"/>
    <property type="project" value="TreeGrafter"/>
</dbReference>
<reference evidence="3" key="1">
    <citation type="submission" date="2013-04" db="EMBL/GenBank/DDBJ databases">
        <authorList>
            <person name="Qu J."/>
            <person name="Murali S.C."/>
            <person name="Bandaranaike D."/>
            <person name="Bellair M."/>
            <person name="Blankenburg K."/>
            <person name="Chao H."/>
            <person name="Dinh H."/>
            <person name="Doddapaneni H."/>
            <person name="Downs B."/>
            <person name="Dugan-Rocha S."/>
            <person name="Elkadiri S."/>
            <person name="Gnanaolivu R.D."/>
            <person name="Hernandez B."/>
            <person name="Javaid M."/>
            <person name="Jayaseelan J.C."/>
            <person name="Lee S."/>
            <person name="Li M."/>
            <person name="Ming W."/>
            <person name="Munidasa M."/>
            <person name="Muniz J."/>
            <person name="Nguyen L."/>
            <person name="Ongeri F."/>
            <person name="Osuji N."/>
            <person name="Pu L.-L."/>
            <person name="Puazo M."/>
            <person name="Qu C."/>
            <person name="Quiroz J."/>
            <person name="Raj R."/>
            <person name="Weissenberger G."/>
            <person name="Xin Y."/>
            <person name="Zou X."/>
            <person name="Han Y."/>
            <person name="Richards S."/>
            <person name="Worley K."/>
            <person name="Muzny D."/>
            <person name="Gibbs R."/>
        </authorList>
    </citation>
    <scope>NUCLEOTIDE SEQUENCE</scope>
    <source>
        <strain evidence="3">Sampled in the wild</strain>
    </source>
</reference>
<name>A0A8K0K6D4_LADFU</name>
<proteinExistence type="inferred from homology"/>
<dbReference type="AlphaFoldDB" id="A0A8K0K6D4"/>
<comment type="similarity">
    <text evidence="1">Belongs to the peptidase M1 family.</text>
</comment>
<dbReference type="GO" id="GO:0005615">
    <property type="term" value="C:extracellular space"/>
    <property type="evidence" value="ECO:0007669"/>
    <property type="project" value="TreeGrafter"/>
</dbReference>
<dbReference type="Pfam" id="PF11838">
    <property type="entry name" value="ERAP1_C"/>
    <property type="match status" value="1"/>
</dbReference>
<dbReference type="OrthoDB" id="275509at2759"/>
<dbReference type="Proteomes" id="UP000792457">
    <property type="component" value="Unassembled WGS sequence"/>
</dbReference>
<evidence type="ECO:0000259" key="2">
    <source>
        <dbReference type="Pfam" id="PF11838"/>
    </source>
</evidence>
<dbReference type="GO" id="GO:0042277">
    <property type="term" value="F:peptide binding"/>
    <property type="evidence" value="ECO:0007669"/>
    <property type="project" value="TreeGrafter"/>
</dbReference>
<gene>
    <name evidence="3" type="ORF">J437_LFUL007925</name>
</gene>
<dbReference type="InterPro" id="IPR050344">
    <property type="entry name" value="Peptidase_M1_aminopeptidases"/>
</dbReference>
<dbReference type="EMBL" id="KZ308418">
    <property type="protein sequence ID" value="KAG8229239.1"/>
    <property type="molecule type" value="Genomic_DNA"/>
</dbReference>
<dbReference type="Gene3D" id="1.25.50.20">
    <property type="match status" value="1"/>
</dbReference>
<evidence type="ECO:0000256" key="1">
    <source>
        <dbReference type="ARBA" id="ARBA00010136"/>
    </source>
</evidence>
<keyword evidence="4" id="KW-1185">Reference proteome</keyword>
<protein>
    <recommendedName>
        <fullName evidence="2">ERAP1-like C-terminal domain-containing protein</fullName>
    </recommendedName>
</protein>
<dbReference type="InterPro" id="IPR024571">
    <property type="entry name" value="ERAP1-like_C_dom"/>
</dbReference>
<evidence type="ECO:0000313" key="3">
    <source>
        <dbReference type="EMBL" id="KAG8229239.1"/>
    </source>
</evidence>
<accession>A0A8K0K6D4</accession>
<dbReference type="GO" id="GO:0070006">
    <property type="term" value="F:metalloaminopeptidase activity"/>
    <property type="evidence" value="ECO:0007669"/>
    <property type="project" value="TreeGrafter"/>
</dbReference>
<comment type="caution">
    <text evidence="3">The sequence shown here is derived from an EMBL/GenBank/DDBJ whole genome shotgun (WGS) entry which is preliminary data.</text>
</comment>
<reference evidence="3" key="2">
    <citation type="submission" date="2017-10" db="EMBL/GenBank/DDBJ databases">
        <title>Ladona fulva Genome sequencing and assembly.</title>
        <authorList>
            <person name="Murali S."/>
            <person name="Richards S."/>
            <person name="Bandaranaike D."/>
            <person name="Bellair M."/>
            <person name="Blankenburg K."/>
            <person name="Chao H."/>
            <person name="Dinh H."/>
            <person name="Doddapaneni H."/>
            <person name="Dugan-Rocha S."/>
            <person name="Elkadiri S."/>
            <person name="Gnanaolivu R."/>
            <person name="Hernandez B."/>
            <person name="Skinner E."/>
            <person name="Javaid M."/>
            <person name="Lee S."/>
            <person name="Li M."/>
            <person name="Ming W."/>
            <person name="Munidasa M."/>
            <person name="Muniz J."/>
            <person name="Nguyen L."/>
            <person name="Hughes D."/>
            <person name="Osuji N."/>
            <person name="Pu L.-L."/>
            <person name="Puazo M."/>
            <person name="Qu C."/>
            <person name="Quiroz J."/>
            <person name="Raj R."/>
            <person name="Weissenberger G."/>
            <person name="Xin Y."/>
            <person name="Zou X."/>
            <person name="Han Y."/>
            <person name="Worley K."/>
            <person name="Muzny D."/>
            <person name="Gibbs R."/>
        </authorList>
    </citation>
    <scope>NUCLEOTIDE SEQUENCE</scope>
    <source>
        <strain evidence="3">Sampled in the wild</strain>
    </source>
</reference>
<dbReference type="PANTHER" id="PTHR11533:SF174">
    <property type="entry name" value="PUROMYCIN-SENSITIVE AMINOPEPTIDASE-RELATED"/>
    <property type="match status" value="1"/>
</dbReference>
<dbReference type="GO" id="GO:0005737">
    <property type="term" value="C:cytoplasm"/>
    <property type="evidence" value="ECO:0007669"/>
    <property type="project" value="TreeGrafter"/>
</dbReference>
<organism evidence="3 4">
    <name type="scientific">Ladona fulva</name>
    <name type="common">Scarce chaser dragonfly</name>
    <name type="synonym">Libellula fulva</name>
    <dbReference type="NCBI Taxonomy" id="123851"/>
    <lineage>
        <taxon>Eukaryota</taxon>
        <taxon>Metazoa</taxon>
        <taxon>Ecdysozoa</taxon>
        <taxon>Arthropoda</taxon>
        <taxon>Hexapoda</taxon>
        <taxon>Insecta</taxon>
        <taxon>Pterygota</taxon>
        <taxon>Palaeoptera</taxon>
        <taxon>Odonata</taxon>
        <taxon>Epiprocta</taxon>
        <taxon>Anisoptera</taxon>
        <taxon>Libelluloidea</taxon>
        <taxon>Libellulidae</taxon>
        <taxon>Ladona</taxon>
    </lineage>
</organism>
<evidence type="ECO:0000313" key="4">
    <source>
        <dbReference type="Proteomes" id="UP000792457"/>
    </source>
</evidence>
<dbReference type="GO" id="GO:0006508">
    <property type="term" value="P:proteolysis"/>
    <property type="evidence" value="ECO:0007669"/>
    <property type="project" value="TreeGrafter"/>
</dbReference>
<dbReference type="GO" id="GO:0016020">
    <property type="term" value="C:membrane"/>
    <property type="evidence" value="ECO:0007669"/>
    <property type="project" value="TreeGrafter"/>
</dbReference>
<dbReference type="PANTHER" id="PTHR11533">
    <property type="entry name" value="PROTEASE M1 ZINC METALLOPROTEASE"/>
    <property type="match status" value="1"/>
</dbReference>
<feature type="domain" description="ERAP1-like C-terminal" evidence="2">
    <location>
        <begin position="2"/>
        <end position="100"/>
    </location>
</feature>
<sequence>MKRVLEFAMSDEVRSQDTVFVIISVAMTKVGRELAWNFLQENWQVLMERYQGGFLIARLVKSTTENFASEERAQELEAFFKEHPSPGTERTVQQSVETIRLNAEWLARDKDDIRAYLQSVCN</sequence>
<dbReference type="GO" id="GO:0008270">
    <property type="term" value="F:zinc ion binding"/>
    <property type="evidence" value="ECO:0007669"/>
    <property type="project" value="TreeGrafter"/>
</dbReference>